<reference evidence="2" key="2">
    <citation type="submission" date="2021-03" db="UniProtKB">
        <authorList>
            <consortium name="EnsemblPlants"/>
        </authorList>
    </citation>
    <scope>IDENTIFICATION</scope>
</reference>
<dbReference type="Pfam" id="PF13966">
    <property type="entry name" value="zf-RVT"/>
    <property type="match status" value="1"/>
</dbReference>
<reference evidence="2" key="1">
    <citation type="journal article" date="2017" name="Nature">
        <title>The genome of Chenopodium quinoa.</title>
        <authorList>
            <person name="Jarvis D.E."/>
            <person name="Ho Y.S."/>
            <person name="Lightfoot D.J."/>
            <person name="Schmoeckel S.M."/>
            <person name="Li B."/>
            <person name="Borm T.J.A."/>
            <person name="Ohyanagi H."/>
            <person name="Mineta K."/>
            <person name="Michell C.T."/>
            <person name="Saber N."/>
            <person name="Kharbatia N.M."/>
            <person name="Rupper R.R."/>
            <person name="Sharp A.R."/>
            <person name="Dally N."/>
            <person name="Boughton B.A."/>
            <person name="Woo Y.H."/>
            <person name="Gao G."/>
            <person name="Schijlen E.G.W.M."/>
            <person name="Guo X."/>
            <person name="Momin A.A."/>
            <person name="Negrao S."/>
            <person name="Al-Babili S."/>
            <person name="Gehring C."/>
            <person name="Roessner U."/>
            <person name="Jung C."/>
            <person name="Murphy K."/>
            <person name="Arold S.T."/>
            <person name="Gojobori T."/>
            <person name="van der Linden C.G."/>
            <person name="van Loo E.N."/>
            <person name="Jellen E.N."/>
            <person name="Maughan P.J."/>
            <person name="Tester M."/>
        </authorList>
    </citation>
    <scope>NUCLEOTIDE SEQUENCE [LARGE SCALE GENOMIC DNA]</scope>
    <source>
        <strain evidence="2">cv. PI 614886</strain>
    </source>
</reference>
<protein>
    <recommendedName>
        <fullName evidence="1">Reverse transcriptase zinc-binding domain-containing protein</fullName>
    </recommendedName>
</protein>
<dbReference type="EnsemblPlants" id="AUR62015351-RA">
    <property type="protein sequence ID" value="AUR62015351-RA:cds"/>
    <property type="gene ID" value="AUR62015351"/>
</dbReference>
<feature type="domain" description="Reverse transcriptase zinc-binding" evidence="1">
    <location>
        <begin position="33"/>
        <end position="103"/>
    </location>
</feature>
<proteinExistence type="predicted"/>
<keyword evidence="3" id="KW-1185">Reference proteome</keyword>
<organism evidence="2 3">
    <name type="scientific">Chenopodium quinoa</name>
    <name type="common">Quinoa</name>
    <dbReference type="NCBI Taxonomy" id="63459"/>
    <lineage>
        <taxon>Eukaryota</taxon>
        <taxon>Viridiplantae</taxon>
        <taxon>Streptophyta</taxon>
        <taxon>Embryophyta</taxon>
        <taxon>Tracheophyta</taxon>
        <taxon>Spermatophyta</taxon>
        <taxon>Magnoliopsida</taxon>
        <taxon>eudicotyledons</taxon>
        <taxon>Gunneridae</taxon>
        <taxon>Pentapetalae</taxon>
        <taxon>Caryophyllales</taxon>
        <taxon>Chenopodiaceae</taxon>
        <taxon>Chenopodioideae</taxon>
        <taxon>Atripliceae</taxon>
        <taxon>Chenopodium</taxon>
    </lineage>
</organism>
<accession>A0A803LM40</accession>
<evidence type="ECO:0000313" key="3">
    <source>
        <dbReference type="Proteomes" id="UP000596660"/>
    </source>
</evidence>
<dbReference type="AlphaFoldDB" id="A0A803LM40"/>
<dbReference type="Gramene" id="AUR62015351-RA">
    <property type="protein sequence ID" value="AUR62015351-RA:cds"/>
    <property type="gene ID" value="AUR62015351"/>
</dbReference>
<dbReference type="InterPro" id="IPR026960">
    <property type="entry name" value="RVT-Znf"/>
</dbReference>
<sequence length="216" mass="24696">MWCFSGKQKMVYSIRSRYWLTKGGEGSELAGIPDDEVWRVVWNTHGPPKLQHFLWSEMKGNLAIKNRLIQCHISNDASCQICGQHDETIWYSLIECVVTVAIWGCSDFKSNLVDALTHSFADYGHGCTESVMKGNSCHGGYRCYPQLHFRKGGKKTWVEAPTRRRQYESGEFSCQTDPRRCQESNNEAGRLEQIGGLYRCADRRLQLDARHGLLTL</sequence>
<evidence type="ECO:0000313" key="2">
    <source>
        <dbReference type="EnsemblPlants" id="AUR62015351-RA:cds"/>
    </source>
</evidence>
<name>A0A803LM40_CHEQI</name>
<dbReference type="Proteomes" id="UP000596660">
    <property type="component" value="Unplaced"/>
</dbReference>
<evidence type="ECO:0000259" key="1">
    <source>
        <dbReference type="Pfam" id="PF13966"/>
    </source>
</evidence>